<evidence type="ECO:0000256" key="1">
    <source>
        <dbReference type="SAM" id="MobiDB-lite"/>
    </source>
</evidence>
<protein>
    <submittedName>
        <fullName evidence="2">Uncharacterized protein</fullName>
    </submittedName>
</protein>
<feature type="region of interest" description="Disordered" evidence="1">
    <location>
        <begin position="1"/>
        <end position="32"/>
    </location>
</feature>
<accession>A0A562IRX8</accession>
<dbReference type="Proteomes" id="UP000321490">
    <property type="component" value="Unassembled WGS sequence"/>
</dbReference>
<dbReference type="AlphaFoldDB" id="A0A562IRX8"/>
<feature type="compositionally biased region" description="Basic and acidic residues" evidence="1">
    <location>
        <begin position="8"/>
        <end position="17"/>
    </location>
</feature>
<organism evidence="2 3">
    <name type="scientific">Modestobacter roseus</name>
    <dbReference type="NCBI Taxonomy" id="1181884"/>
    <lineage>
        <taxon>Bacteria</taxon>
        <taxon>Bacillati</taxon>
        <taxon>Actinomycetota</taxon>
        <taxon>Actinomycetes</taxon>
        <taxon>Geodermatophilales</taxon>
        <taxon>Geodermatophilaceae</taxon>
        <taxon>Modestobacter</taxon>
    </lineage>
</organism>
<reference evidence="2 3" key="1">
    <citation type="submission" date="2019-07" db="EMBL/GenBank/DDBJ databases">
        <title>R&amp;d 2014.</title>
        <authorList>
            <person name="Klenk H.-P."/>
        </authorList>
    </citation>
    <scope>NUCLEOTIDE SEQUENCE [LARGE SCALE GENOMIC DNA]</scope>
    <source>
        <strain evidence="2 3">DSM 45764</strain>
    </source>
</reference>
<evidence type="ECO:0000313" key="3">
    <source>
        <dbReference type="Proteomes" id="UP000321490"/>
    </source>
</evidence>
<dbReference type="EMBL" id="VLKF01000001">
    <property type="protein sequence ID" value="TWH73797.1"/>
    <property type="molecule type" value="Genomic_DNA"/>
</dbReference>
<gene>
    <name evidence="2" type="ORF">JD78_02321</name>
</gene>
<keyword evidence="3" id="KW-1185">Reference proteome</keyword>
<evidence type="ECO:0000313" key="2">
    <source>
        <dbReference type="EMBL" id="TWH73797.1"/>
    </source>
</evidence>
<sequence>MGTLDRGPWGRDGRHDPNGGFLGEQASVGNAAGPDLAVARLIRWLGRRRDARRAGRSRDRSGG</sequence>
<proteinExistence type="predicted"/>
<dbReference type="RefSeq" id="WP_153357553.1">
    <property type="nucleotide sequence ID" value="NZ_JABGDC010000027.1"/>
</dbReference>
<name>A0A562IRX8_9ACTN</name>
<comment type="caution">
    <text evidence="2">The sequence shown here is derived from an EMBL/GenBank/DDBJ whole genome shotgun (WGS) entry which is preliminary data.</text>
</comment>